<dbReference type="GO" id="GO:0099402">
    <property type="term" value="P:plant organ development"/>
    <property type="evidence" value="ECO:0007669"/>
    <property type="project" value="UniProtKB-ARBA"/>
</dbReference>
<feature type="chain" id="PRO_5042279377" description="Leucine-rich repeat-containing N-terminal plant-type domain-containing protein" evidence="13">
    <location>
        <begin position="20"/>
        <end position="807"/>
    </location>
</feature>
<keyword evidence="10" id="KW-0675">Receptor</keyword>
<evidence type="ECO:0008006" key="18">
    <source>
        <dbReference type="Google" id="ProtNLM"/>
    </source>
</evidence>
<dbReference type="Pfam" id="PF23598">
    <property type="entry name" value="LRR_14"/>
    <property type="match status" value="1"/>
</dbReference>
<dbReference type="FunFam" id="3.80.10.10:FF:000095">
    <property type="entry name" value="LRR receptor-like serine/threonine-protein kinase GSO1"/>
    <property type="match status" value="1"/>
</dbReference>
<comment type="caution">
    <text evidence="16">The sequence shown here is derived from an EMBL/GenBank/DDBJ whole genome shotgun (WGS) entry which is preliminary data.</text>
</comment>
<proteinExistence type="inferred from homology"/>
<dbReference type="FunFam" id="3.80.10.10:FF:000111">
    <property type="entry name" value="LRR receptor-like serine/threonine-protein kinase ERECTA"/>
    <property type="match status" value="1"/>
</dbReference>
<evidence type="ECO:0000313" key="16">
    <source>
        <dbReference type="EMBL" id="KAK2639639.1"/>
    </source>
</evidence>
<dbReference type="Pfam" id="PF00560">
    <property type="entry name" value="LRR_1"/>
    <property type="match status" value="8"/>
</dbReference>
<keyword evidence="8 12" id="KW-1133">Transmembrane helix</keyword>
<dbReference type="InterPro" id="IPR003591">
    <property type="entry name" value="Leu-rich_rpt_typical-subtyp"/>
</dbReference>
<evidence type="ECO:0000259" key="15">
    <source>
        <dbReference type="Pfam" id="PF23598"/>
    </source>
</evidence>
<dbReference type="FunFam" id="3.80.10.10:FF:000400">
    <property type="entry name" value="Nuclear pore complex protein NUP107"/>
    <property type="match status" value="1"/>
</dbReference>
<feature type="transmembrane region" description="Helical" evidence="12">
    <location>
        <begin position="758"/>
        <end position="780"/>
    </location>
</feature>
<dbReference type="SUPFAM" id="SSF52047">
    <property type="entry name" value="RNI-like"/>
    <property type="match status" value="1"/>
</dbReference>
<sequence length="807" mass="90084">MKPITSSVVLLLFFELLSISTINFSFCNGSTYVGCIESERQALLKFKQDLDEDPSNRLASWTSDGDCCTWDGVICDNFTGHVLRLMLGNPHPHSIYNNTDHLRYRFRGKLNPSLLDLKHLIYLDLHENDFEGIQIPTFLGLMGSLRYLILSGNNFTGPIPDVLGNLTSLEYIDLSYNNIEGRIPRSFGRLCNLSSISMQYVKLRQEISEVLDIFSVCVSDGLVSLDLNSCQFFGQLTNQIGQFKNLDSLNLRDNSISGPIPSSLGELSSLRVLDLTDNKLNGTLTEIHFSNLTRLSMFEVSGNSLMFKVGPDWFPPFQLFSLSLGSCQLGPQLPSWLYTQKELAYLDLSNSGIAGIISNRFWKFLFQFEYINLSQNQLYGEIPNLTEAVLIKSLDLSSNNFSGSLPLVSSNLLEFSLFNNSLSGSIHQFLCHGMKNLQILNLGRNSLSGEVPDCWMRFSKYLSVINLGNNKFSGSLPNSLGTVTSLKSLNLRINNFSGTIPVSLQNCETLVALDVGKNEFVGNIPTWIGERFSGMMILNLRSNKFQGPFPKELCRLTSLQILDLAHNNLFGTVPKCINNFSSMVTLQYSKLNFISYASFSAAKFIEEALLVMKGNVLRYNANLNLLRSMDLSVNNFSGAIPIEVTDLEALRSLNLSYNNFIGRIPEGIGSLTTLESIDFSVNQLSGEIPQGFSKLSFLSYLNLSMNKLTGKIPSSTQLQSFDESSFMGNRLCGPPLPECPGPPDDKNGRGNDGYEVDWFYVSMALGFVVGFCSFIGSLIVNRKWRYRYGHFLDRLTDKFGSVVGKYF</sequence>
<keyword evidence="11" id="KW-0325">Glycoprotein</keyword>
<keyword evidence="6 13" id="KW-0732">Signal</keyword>
<dbReference type="FunFam" id="3.80.10.10:FF:001347">
    <property type="entry name" value="LRR receptor-like serine/threonine-protein kinase GSO2"/>
    <property type="match status" value="1"/>
</dbReference>
<dbReference type="InterPro" id="IPR032675">
    <property type="entry name" value="LRR_dom_sf"/>
</dbReference>
<evidence type="ECO:0000256" key="9">
    <source>
        <dbReference type="ARBA" id="ARBA00023136"/>
    </source>
</evidence>
<protein>
    <recommendedName>
        <fullName evidence="18">Leucine-rich repeat-containing N-terminal plant-type domain-containing protein</fullName>
    </recommendedName>
</protein>
<evidence type="ECO:0000256" key="13">
    <source>
        <dbReference type="SAM" id="SignalP"/>
    </source>
</evidence>
<evidence type="ECO:0000256" key="10">
    <source>
        <dbReference type="ARBA" id="ARBA00023170"/>
    </source>
</evidence>
<dbReference type="InterPro" id="IPR001611">
    <property type="entry name" value="Leu-rich_rpt"/>
</dbReference>
<reference evidence="16" key="1">
    <citation type="journal article" date="2023" name="Plant J.">
        <title>Genome sequences and population genomics provide insights into the demographic history, inbreeding, and mutation load of two 'living fossil' tree species of Dipteronia.</title>
        <authorList>
            <person name="Feng Y."/>
            <person name="Comes H.P."/>
            <person name="Chen J."/>
            <person name="Zhu S."/>
            <person name="Lu R."/>
            <person name="Zhang X."/>
            <person name="Li P."/>
            <person name="Qiu J."/>
            <person name="Olsen K.M."/>
            <person name="Qiu Y."/>
        </authorList>
    </citation>
    <scope>NUCLEOTIDE SEQUENCE</scope>
    <source>
        <strain evidence="16">KIB01</strain>
    </source>
</reference>
<comment type="similarity">
    <text evidence="2">Belongs to the RLP family.</text>
</comment>
<dbReference type="SMART" id="SM00369">
    <property type="entry name" value="LRR_TYP"/>
    <property type="match status" value="7"/>
</dbReference>
<keyword evidence="7" id="KW-0677">Repeat</keyword>
<dbReference type="GO" id="GO:0005886">
    <property type="term" value="C:plasma membrane"/>
    <property type="evidence" value="ECO:0007669"/>
    <property type="project" value="UniProtKB-SubCell"/>
</dbReference>
<evidence type="ECO:0000256" key="11">
    <source>
        <dbReference type="ARBA" id="ARBA00023180"/>
    </source>
</evidence>
<dbReference type="InterPro" id="IPR055414">
    <property type="entry name" value="LRR_R13L4/SHOC2-like"/>
</dbReference>
<organism evidence="16 17">
    <name type="scientific">Dipteronia dyeriana</name>
    <dbReference type="NCBI Taxonomy" id="168575"/>
    <lineage>
        <taxon>Eukaryota</taxon>
        <taxon>Viridiplantae</taxon>
        <taxon>Streptophyta</taxon>
        <taxon>Embryophyta</taxon>
        <taxon>Tracheophyta</taxon>
        <taxon>Spermatophyta</taxon>
        <taxon>Magnoliopsida</taxon>
        <taxon>eudicotyledons</taxon>
        <taxon>Gunneridae</taxon>
        <taxon>Pentapetalae</taxon>
        <taxon>rosids</taxon>
        <taxon>malvids</taxon>
        <taxon>Sapindales</taxon>
        <taxon>Sapindaceae</taxon>
        <taxon>Hippocastanoideae</taxon>
        <taxon>Acereae</taxon>
        <taxon>Dipteronia</taxon>
    </lineage>
</organism>
<dbReference type="GO" id="GO:0009653">
    <property type="term" value="P:anatomical structure morphogenesis"/>
    <property type="evidence" value="ECO:0007669"/>
    <property type="project" value="UniProtKB-ARBA"/>
</dbReference>
<keyword evidence="9 12" id="KW-0472">Membrane</keyword>
<evidence type="ECO:0000256" key="6">
    <source>
        <dbReference type="ARBA" id="ARBA00022729"/>
    </source>
</evidence>
<keyword evidence="17" id="KW-1185">Reference proteome</keyword>
<accession>A0AAD9TP22</accession>
<dbReference type="PANTHER" id="PTHR48063">
    <property type="entry name" value="LRR RECEPTOR-LIKE KINASE"/>
    <property type="match status" value="1"/>
</dbReference>
<keyword evidence="4" id="KW-0433">Leucine-rich repeat</keyword>
<dbReference type="SMART" id="SM00365">
    <property type="entry name" value="LRR_SD22"/>
    <property type="match status" value="4"/>
</dbReference>
<evidence type="ECO:0000256" key="8">
    <source>
        <dbReference type="ARBA" id="ARBA00022989"/>
    </source>
</evidence>
<dbReference type="InterPro" id="IPR013210">
    <property type="entry name" value="LRR_N_plant-typ"/>
</dbReference>
<evidence type="ECO:0000256" key="5">
    <source>
        <dbReference type="ARBA" id="ARBA00022692"/>
    </source>
</evidence>
<evidence type="ECO:0000256" key="3">
    <source>
        <dbReference type="ARBA" id="ARBA00022475"/>
    </source>
</evidence>
<dbReference type="InterPro" id="IPR046956">
    <property type="entry name" value="RLP23-like"/>
</dbReference>
<gene>
    <name evidence="16" type="ORF">Ddye_027434</name>
</gene>
<keyword evidence="3" id="KW-1003">Cell membrane</keyword>
<dbReference type="Proteomes" id="UP001280121">
    <property type="component" value="Unassembled WGS sequence"/>
</dbReference>
<feature type="signal peptide" evidence="13">
    <location>
        <begin position="1"/>
        <end position="19"/>
    </location>
</feature>
<dbReference type="Pfam" id="PF08263">
    <property type="entry name" value="LRRNT_2"/>
    <property type="match status" value="1"/>
</dbReference>
<evidence type="ECO:0000256" key="1">
    <source>
        <dbReference type="ARBA" id="ARBA00004251"/>
    </source>
</evidence>
<evidence type="ECO:0000313" key="17">
    <source>
        <dbReference type="Proteomes" id="UP001280121"/>
    </source>
</evidence>
<feature type="domain" description="Disease resistance R13L4/SHOC-2-like LRR" evidence="15">
    <location>
        <begin position="110"/>
        <end position="348"/>
    </location>
</feature>
<keyword evidence="5 12" id="KW-0812">Transmembrane</keyword>
<dbReference type="Gene3D" id="3.80.10.10">
    <property type="entry name" value="Ribonuclease Inhibitor"/>
    <property type="match status" value="5"/>
</dbReference>
<evidence type="ECO:0000259" key="14">
    <source>
        <dbReference type="Pfam" id="PF08263"/>
    </source>
</evidence>
<evidence type="ECO:0000256" key="12">
    <source>
        <dbReference type="SAM" id="Phobius"/>
    </source>
</evidence>
<dbReference type="PRINTS" id="PR00019">
    <property type="entry name" value="LEURICHRPT"/>
</dbReference>
<evidence type="ECO:0000256" key="4">
    <source>
        <dbReference type="ARBA" id="ARBA00022614"/>
    </source>
</evidence>
<dbReference type="AlphaFoldDB" id="A0AAD9TP22"/>
<evidence type="ECO:0000256" key="7">
    <source>
        <dbReference type="ARBA" id="ARBA00022737"/>
    </source>
</evidence>
<dbReference type="EMBL" id="JANJYI010000008">
    <property type="protein sequence ID" value="KAK2639639.1"/>
    <property type="molecule type" value="Genomic_DNA"/>
</dbReference>
<dbReference type="PANTHER" id="PTHR48063:SF98">
    <property type="entry name" value="LRR RECEPTOR-LIKE SERINE_THREONINE-PROTEIN KINASE FLS2"/>
    <property type="match status" value="1"/>
</dbReference>
<feature type="domain" description="Leucine-rich repeat-containing N-terminal plant-type" evidence="14">
    <location>
        <begin position="37"/>
        <end position="76"/>
    </location>
</feature>
<comment type="subcellular location">
    <subcellularLocation>
        <location evidence="1">Cell membrane</location>
        <topology evidence="1">Single-pass type I membrane protein</topology>
    </subcellularLocation>
</comment>
<evidence type="ECO:0000256" key="2">
    <source>
        <dbReference type="ARBA" id="ARBA00009592"/>
    </source>
</evidence>
<dbReference type="SUPFAM" id="SSF52058">
    <property type="entry name" value="L domain-like"/>
    <property type="match status" value="2"/>
</dbReference>
<name>A0AAD9TP22_9ROSI</name>